<name>A0A5J4X083_9EUKA</name>
<dbReference type="Proteomes" id="UP000324800">
    <property type="component" value="Unassembled WGS sequence"/>
</dbReference>
<accession>A0A5J4X083</accession>
<reference evidence="1 2" key="1">
    <citation type="submission" date="2019-03" db="EMBL/GenBank/DDBJ databases">
        <title>Single cell metagenomics reveals metabolic interactions within the superorganism composed of flagellate Streblomastix strix and complex community of Bacteroidetes bacteria on its surface.</title>
        <authorList>
            <person name="Treitli S.C."/>
            <person name="Kolisko M."/>
            <person name="Husnik F."/>
            <person name="Keeling P."/>
            <person name="Hampl V."/>
        </authorList>
    </citation>
    <scope>NUCLEOTIDE SEQUENCE [LARGE SCALE GENOMIC DNA]</scope>
    <source>
        <strain evidence="1">ST1C</strain>
    </source>
</reference>
<evidence type="ECO:0000313" key="1">
    <source>
        <dbReference type="EMBL" id="KAA6400768.1"/>
    </source>
</evidence>
<dbReference type="Gene3D" id="1.25.10.10">
    <property type="entry name" value="Leucine-rich Repeat Variant"/>
    <property type="match status" value="1"/>
</dbReference>
<comment type="caution">
    <text evidence="1">The sequence shown here is derived from an EMBL/GenBank/DDBJ whole genome shotgun (WGS) entry which is preliminary data.</text>
</comment>
<dbReference type="InterPro" id="IPR016024">
    <property type="entry name" value="ARM-type_fold"/>
</dbReference>
<proteinExistence type="predicted"/>
<organism evidence="1 2">
    <name type="scientific">Streblomastix strix</name>
    <dbReference type="NCBI Taxonomy" id="222440"/>
    <lineage>
        <taxon>Eukaryota</taxon>
        <taxon>Metamonada</taxon>
        <taxon>Preaxostyla</taxon>
        <taxon>Oxymonadida</taxon>
        <taxon>Streblomastigidae</taxon>
        <taxon>Streblomastix</taxon>
    </lineage>
</organism>
<evidence type="ECO:0000313" key="2">
    <source>
        <dbReference type="Proteomes" id="UP000324800"/>
    </source>
</evidence>
<sequence length="254" mass="29001">MIFLYIIANKSEIVQNFDLKAITNNLQKELKGTKDEKNKIIKMQESDCMMLYSILYGKQDIQLRRESINAGIVDILLHIFSSRDPDDITELYTRGFFVFTYPYSFPMSQLLIEKQPFPSLLLLLTHKDENIIVNILASIDNILYAGAIGSESTSQHPFFTDLASAGGIEKIYSVFKRTSNEYIKKISAICIGIVLKAQEIKDFTMRKEIISHIKSTINDPDEETRNEARLALRCLSQNQVNKAEIECDGFTIPE</sequence>
<dbReference type="AlphaFoldDB" id="A0A5J4X083"/>
<dbReference type="EMBL" id="SNRW01000503">
    <property type="protein sequence ID" value="KAA6400768.1"/>
    <property type="molecule type" value="Genomic_DNA"/>
</dbReference>
<dbReference type="OrthoDB" id="7537227at2759"/>
<gene>
    <name evidence="1" type="ORF">EZS28_003708</name>
</gene>
<dbReference type="SUPFAM" id="SSF48371">
    <property type="entry name" value="ARM repeat"/>
    <property type="match status" value="1"/>
</dbReference>
<dbReference type="InterPro" id="IPR011989">
    <property type="entry name" value="ARM-like"/>
</dbReference>
<protein>
    <submittedName>
        <fullName evidence="1">Uncharacterized protein</fullName>
    </submittedName>
</protein>